<dbReference type="GO" id="GO:0005524">
    <property type="term" value="F:ATP binding"/>
    <property type="evidence" value="ECO:0007669"/>
    <property type="project" value="UniProtKB-KW"/>
</dbReference>
<dbReference type="AlphaFoldDB" id="A0A511J8F3"/>
<comment type="caution">
    <text evidence="5">The sequence shown here is derived from an EMBL/GenBank/DDBJ whole genome shotgun (WGS) entry which is preliminary data.</text>
</comment>
<sequence length="284" mass="30274">MRRIIVGIERSAHSGAALDWAARRCEHPTARLVVVHCTGYTLTEFDLPNNLLDPDAADLLANAEARARELVPGLEVETRLDRRRPAQALVELAGPDDLLVVGTHRLSPAERAFAGSLAYQVAAHAPCPVAVVPGPPRADATGIVVGVDDSSYSVAALDVAASLCEWTGHDLHVVHALSDASVYAGRESFPTEVVATYHQSQRLILSEVMAGLAERHPDVRVHADLSNERPAKALLTAASSAWLLVVGSRGRHGLPRLLLGSTSHTVVLNARCPVLVVRAREGAQ</sequence>
<dbReference type="SUPFAM" id="SSF52402">
    <property type="entry name" value="Adenine nucleotide alpha hydrolases-like"/>
    <property type="match status" value="2"/>
</dbReference>
<feature type="domain" description="UspA" evidence="4">
    <location>
        <begin position="1"/>
        <end position="133"/>
    </location>
</feature>
<evidence type="ECO:0000313" key="5">
    <source>
        <dbReference type="EMBL" id="GEL93999.1"/>
    </source>
</evidence>
<feature type="domain" description="UspA" evidence="4">
    <location>
        <begin position="143"/>
        <end position="278"/>
    </location>
</feature>
<keyword evidence="2" id="KW-0547">Nucleotide-binding</keyword>
<evidence type="ECO:0000259" key="4">
    <source>
        <dbReference type="Pfam" id="PF00582"/>
    </source>
</evidence>
<dbReference type="InterPro" id="IPR006016">
    <property type="entry name" value="UspA"/>
</dbReference>
<reference evidence="5 6" key="1">
    <citation type="submission" date="2019-07" db="EMBL/GenBank/DDBJ databases">
        <title>Whole genome shotgun sequence of Cellulomonas composti NBRC 100758.</title>
        <authorList>
            <person name="Hosoyama A."/>
            <person name="Uohara A."/>
            <person name="Ohji S."/>
            <person name="Ichikawa N."/>
        </authorList>
    </citation>
    <scope>NUCLEOTIDE SEQUENCE [LARGE SCALE GENOMIC DNA]</scope>
    <source>
        <strain evidence="5 6">NBRC 100758</strain>
    </source>
</reference>
<organism evidence="5 6">
    <name type="scientific">Cellulomonas composti</name>
    <dbReference type="NCBI Taxonomy" id="266130"/>
    <lineage>
        <taxon>Bacteria</taxon>
        <taxon>Bacillati</taxon>
        <taxon>Actinomycetota</taxon>
        <taxon>Actinomycetes</taxon>
        <taxon>Micrococcales</taxon>
        <taxon>Cellulomonadaceae</taxon>
        <taxon>Cellulomonas</taxon>
    </lineage>
</organism>
<gene>
    <name evidence="5" type="ORF">CCO02nite_06570</name>
</gene>
<dbReference type="RefSeq" id="WP_146841614.1">
    <property type="nucleotide sequence ID" value="NZ_BJWG01000002.1"/>
</dbReference>
<keyword evidence="6" id="KW-1185">Reference proteome</keyword>
<accession>A0A511J8F3</accession>
<dbReference type="OrthoDB" id="4931198at2"/>
<dbReference type="PANTHER" id="PTHR46268:SF27">
    <property type="entry name" value="UNIVERSAL STRESS PROTEIN RV2623"/>
    <property type="match status" value="1"/>
</dbReference>
<dbReference type="InterPro" id="IPR014729">
    <property type="entry name" value="Rossmann-like_a/b/a_fold"/>
</dbReference>
<dbReference type="CDD" id="cd00293">
    <property type="entry name" value="USP-like"/>
    <property type="match status" value="1"/>
</dbReference>
<comment type="similarity">
    <text evidence="1">Belongs to the universal stress protein A family.</text>
</comment>
<evidence type="ECO:0000256" key="1">
    <source>
        <dbReference type="ARBA" id="ARBA00008791"/>
    </source>
</evidence>
<dbReference type="EMBL" id="BJWG01000002">
    <property type="protein sequence ID" value="GEL93999.1"/>
    <property type="molecule type" value="Genomic_DNA"/>
</dbReference>
<dbReference type="PRINTS" id="PR01438">
    <property type="entry name" value="UNVRSLSTRESS"/>
</dbReference>
<proteinExistence type="inferred from homology"/>
<dbReference type="Pfam" id="PF00582">
    <property type="entry name" value="Usp"/>
    <property type="match status" value="2"/>
</dbReference>
<protein>
    <submittedName>
        <fullName evidence="5">Universal stress protein</fullName>
    </submittedName>
</protein>
<dbReference type="Gene3D" id="3.40.50.620">
    <property type="entry name" value="HUPs"/>
    <property type="match status" value="2"/>
</dbReference>
<dbReference type="InterPro" id="IPR006015">
    <property type="entry name" value="Universal_stress_UspA"/>
</dbReference>
<keyword evidence="3" id="KW-0067">ATP-binding</keyword>
<evidence type="ECO:0000313" key="6">
    <source>
        <dbReference type="Proteomes" id="UP000321720"/>
    </source>
</evidence>
<evidence type="ECO:0000256" key="2">
    <source>
        <dbReference type="ARBA" id="ARBA00022741"/>
    </source>
</evidence>
<evidence type="ECO:0000256" key="3">
    <source>
        <dbReference type="ARBA" id="ARBA00022840"/>
    </source>
</evidence>
<name>A0A511J8F3_9CELL</name>
<dbReference type="Proteomes" id="UP000321720">
    <property type="component" value="Unassembled WGS sequence"/>
</dbReference>
<dbReference type="PANTHER" id="PTHR46268">
    <property type="entry name" value="STRESS RESPONSE PROTEIN NHAX"/>
    <property type="match status" value="1"/>
</dbReference>